<evidence type="ECO:0000256" key="1">
    <source>
        <dbReference type="ARBA" id="ARBA00022741"/>
    </source>
</evidence>
<dbReference type="Proteomes" id="UP000321570">
    <property type="component" value="Unassembled WGS sequence"/>
</dbReference>
<name>A0A564Y534_HYMDI</name>
<evidence type="ECO:0000313" key="4">
    <source>
        <dbReference type="Proteomes" id="UP000321570"/>
    </source>
</evidence>
<dbReference type="GO" id="GO:0000055">
    <property type="term" value="P:ribosomal large subunit export from nucleus"/>
    <property type="evidence" value="ECO:0007669"/>
    <property type="project" value="TreeGrafter"/>
</dbReference>
<sequence length="655" mass="75979">GFVDRLVFILLYLSQRDSKNDICASLAEKHWWRTFIEGYRFAGHLLAHSKYQLPATSDEYSMPSHLLATARLALTARDDSESVDLEKVFSFEPLQQSQKSESVMSVTRRKRCLDVYHDPIPKPEAKKAYAMMVTVRTRVLELLQEWPDHPALLKIITLINRMCTFNMNDCLTKYITAFEMLLAEMQEWEKNAARYVSLSEAFRSVCDLLIEWRKLELKCWIAALDASTEAAANRCAPLWFHLQSVFLQPSMSFPNNADEDLCQILLEFMENGPVGEFSARWRLLAALYNAITIWPGLSDKQRLSARRMVGNVSWFYGQFIPHVNKFLLDEQKPIRKEMRNFISVMKWGDYNSFWTMKENVDRCKKTIHRHIRTWESILRQSVKPCFDAAIKTSIEMPVSDTTLTILEQLQSIEENDFGVFKLSLEMKIWLSKLVEEREVSVNIRRLPLLIKRFKAHIIHISKKAPCLTWIHQLRECRVDWMERVKELSRSTQKLDSESPPEKALIAVLNEKETYEDSKSKDIDEEDLKKAKDWISRYTALQQNKKLALHDWFRLSFGRRQLKFTSEALKTGDEPYLSDTCIFDLPLSDGEASENESDMCLGLSYRRGLRNSLFGKPRGQLISKLGGNLWTCTTNPPSVSIEHLEQLISSASVSEL</sequence>
<reference evidence="3 4" key="1">
    <citation type="submission" date="2019-07" db="EMBL/GenBank/DDBJ databases">
        <authorList>
            <person name="Jastrzebski P J."/>
            <person name="Paukszto L."/>
            <person name="Jastrzebski P J."/>
        </authorList>
    </citation>
    <scope>NUCLEOTIDE SEQUENCE [LARGE SCALE GENOMIC DNA]</scope>
    <source>
        <strain evidence="3 4">WMS-il1</strain>
    </source>
</reference>
<dbReference type="AlphaFoldDB" id="A0A564Y534"/>
<dbReference type="EMBL" id="CABIJS010000077">
    <property type="protein sequence ID" value="VUZ42069.1"/>
    <property type="molecule type" value="Genomic_DNA"/>
</dbReference>
<dbReference type="GO" id="GO:0000027">
    <property type="term" value="P:ribosomal large subunit assembly"/>
    <property type="evidence" value="ECO:0007669"/>
    <property type="project" value="TreeGrafter"/>
</dbReference>
<feature type="non-terminal residue" evidence="3">
    <location>
        <position position="1"/>
    </location>
</feature>
<dbReference type="GO" id="GO:0030687">
    <property type="term" value="C:preribosome, large subunit precursor"/>
    <property type="evidence" value="ECO:0007669"/>
    <property type="project" value="TreeGrafter"/>
</dbReference>
<keyword evidence="1" id="KW-0547">Nucleotide-binding</keyword>
<dbReference type="GO" id="GO:0005634">
    <property type="term" value="C:nucleus"/>
    <property type="evidence" value="ECO:0007669"/>
    <property type="project" value="TreeGrafter"/>
</dbReference>
<evidence type="ECO:0000313" key="3">
    <source>
        <dbReference type="EMBL" id="VUZ42069.1"/>
    </source>
</evidence>
<dbReference type="PANTHER" id="PTHR48103">
    <property type="entry name" value="MIDASIN-RELATED"/>
    <property type="match status" value="1"/>
</dbReference>
<accession>A0A564Y534</accession>
<gene>
    <name evidence="3" type="ORF">WMSIL1_LOCUS2787</name>
</gene>
<keyword evidence="4" id="KW-1185">Reference proteome</keyword>
<dbReference type="PANTHER" id="PTHR48103:SF2">
    <property type="entry name" value="MIDASIN"/>
    <property type="match status" value="1"/>
</dbReference>
<proteinExistence type="predicted"/>
<evidence type="ECO:0000256" key="2">
    <source>
        <dbReference type="ARBA" id="ARBA00022840"/>
    </source>
</evidence>
<organism evidence="3 4">
    <name type="scientific">Hymenolepis diminuta</name>
    <name type="common">Rat tapeworm</name>
    <dbReference type="NCBI Taxonomy" id="6216"/>
    <lineage>
        <taxon>Eukaryota</taxon>
        <taxon>Metazoa</taxon>
        <taxon>Spiralia</taxon>
        <taxon>Lophotrochozoa</taxon>
        <taxon>Platyhelminthes</taxon>
        <taxon>Cestoda</taxon>
        <taxon>Eucestoda</taxon>
        <taxon>Cyclophyllidea</taxon>
        <taxon>Hymenolepididae</taxon>
        <taxon>Hymenolepis</taxon>
    </lineage>
</organism>
<dbReference type="GO" id="GO:0005524">
    <property type="term" value="F:ATP binding"/>
    <property type="evidence" value="ECO:0007669"/>
    <property type="project" value="UniProtKB-KW"/>
</dbReference>
<protein>
    <submittedName>
        <fullName evidence="3">Uncharacterized protein</fullName>
    </submittedName>
</protein>
<keyword evidence="2" id="KW-0067">ATP-binding</keyword>